<organism evidence="2 3">
    <name type="scientific">Euroglyphus maynei</name>
    <name type="common">Mayne's house dust mite</name>
    <dbReference type="NCBI Taxonomy" id="6958"/>
    <lineage>
        <taxon>Eukaryota</taxon>
        <taxon>Metazoa</taxon>
        <taxon>Ecdysozoa</taxon>
        <taxon>Arthropoda</taxon>
        <taxon>Chelicerata</taxon>
        <taxon>Arachnida</taxon>
        <taxon>Acari</taxon>
        <taxon>Acariformes</taxon>
        <taxon>Sarcoptiformes</taxon>
        <taxon>Astigmata</taxon>
        <taxon>Psoroptidia</taxon>
        <taxon>Analgoidea</taxon>
        <taxon>Pyroglyphidae</taxon>
        <taxon>Pyroglyphinae</taxon>
        <taxon>Euroglyphus</taxon>
    </lineage>
</organism>
<dbReference type="Pfam" id="PF00650">
    <property type="entry name" value="CRAL_TRIO"/>
    <property type="match status" value="1"/>
</dbReference>
<evidence type="ECO:0000313" key="3">
    <source>
        <dbReference type="Proteomes" id="UP000194236"/>
    </source>
</evidence>
<dbReference type="SUPFAM" id="SSF52087">
    <property type="entry name" value="CRAL/TRIO domain"/>
    <property type="match status" value="1"/>
</dbReference>
<dbReference type="OrthoDB" id="75724at2759"/>
<dbReference type="PANTHER" id="PTHR46384">
    <property type="entry name" value="MOTILE SPERM DOMAIN-CONTAINING PROTEIN 2"/>
    <property type="match status" value="1"/>
</dbReference>
<keyword evidence="3" id="KW-1185">Reference proteome</keyword>
<dbReference type="PANTHER" id="PTHR46384:SF1">
    <property type="entry name" value="MOTILE SPERM DOMAIN-CONTAINING PROTEIN 2"/>
    <property type="match status" value="1"/>
</dbReference>
<dbReference type="SMART" id="SM00516">
    <property type="entry name" value="SEC14"/>
    <property type="match status" value="1"/>
</dbReference>
<name>A0A1Y3B8A9_EURMA</name>
<dbReference type="CDD" id="cd00170">
    <property type="entry name" value="SEC14"/>
    <property type="match status" value="1"/>
</dbReference>
<dbReference type="EMBL" id="MUJZ01038830">
    <property type="protein sequence ID" value="OTF76158.1"/>
    <property type="molecule type" value="Genomic_DNA"/>
</dbReference>
<dbReference type="GO" id="GO:0140284">
    <property type="term" value="C:endoplasmic reticulum-endosome membrane contact site"/>
    <property type="evidence" value="ECO:0007669"/>
    <property type="project" value="TreeGrafter"/>
</dbReference>
<reference evidence="2 3" key="1">
    <citation type="submission" date="2017-03" db="EMBL/GenBank/DDBJ databases">
        <title>Genome Survey of Euroglyphus maynei.</title>
        <authorList>
            <person name="Arlian L.G."/>
            <person name="Morgan M.S."/>
            <person name="Rider S.D."/>
        </authorList>
    </citation>
    <scope>NUCLEOTIDE SEQUENCE [LARGE SCALE GENOMIC DNA]</scope>
    <source>
        <strain evidence="2">Arlian Lab</strain>
        <tissue evidence="2">Whole body</tissue>
    </source>
</reference>
<dbReference type="PROSITE" id="PS50191">
    <property type="entry name" value="CRAL_TRIO"/>
    <property type="match status" value="1"/>
</dbReference>
<accession>A0A1Y3B8A9</accession>
<dbReference type="Gene3D" id="3.40.525.10">
    <property type="entry name" value="CRAL-TRIO lipid binding domain"/>
    <property type="match status" value="1"/>
</dbReference>
<evidence type="ECO:0000259" key="1">
    <source>
        <dbReference type="PROSITE" id="PS50191"/>
    </source>
</evidence>
<sequence>MFDESNSSIIERIRERLEEEFKHNVTLYDSIDIERIRTDSWQVERFIQEYHHENETFDAILKTLKWRKSERVNEINENDFFKELWTLFNLEIHGHDHHGRIIHWMTWQNVSIPKDIIDLAYRFSIYITEQMDRMAGRNGCTSIINVRHASLRDIRIDFFRILIKIPKHYPGLMRMWLFVDQPYFLRTVSNLLLNIVDDKIRKRVAFIPNNELTRYINQELIPESLNGSRKFVQPINVPSINDCYDRLGLEIKICDEVEKALKNVQK</sequence>
<dbReference type="AlphaFoldDB" id="A0A1Y3B8A9"/>
<feature type="domain" description="CRAL-TRIO" evidence="1">
    <location>
        <begin position="77"/>
        <end position="233"/>
    </location>
</feature>
<dbReference type="InterPro" id="IPR001251">
    <property type="entry name" value="CRAL-TRIO_dom"/>
</dbReference>
<dbReference type="InterPro" id="IPR053012">
    <property type="entry name" value="ER-organelle_contact"/>
</dbReference>
<protein>
    <recommendedName>
        <fullName evidence="1">CRAL-TRIO domain-containing protein</fullName>
    </recommendedName>
</protein>
<comment type="caution">
    <text evidence="2">The sequence shown here is derived from an EMBL/GenBank/DDBJ whole genome shotgun (WGS) entry which is preliminary data.</text>
</comment>
<proteinExistence type="predicted"/>
<dbReference type="GO" id="GO:0012505">
    <property type="term" value="C:endomembrane system"/>
    <property type="evidence" value="ECO:0007669"/>
    <property type="project" value="TreeGrafter"/>
</dbReference>
<dbReference type="InterPro" id="IPR036865">
    <property type="entry name" value="CRAL-TRIO_dom_sf"/>
</dbReference>
<evidence type="ECO:0000313" key="2">
    <source>
        <dbReference type="EMBL" id="OTF76158.1"/>
    </source>
</evidence>
<gene>
    <name evidence="2" type="ORF">BLA29_004094</name>
</gene>
<dbReference type="Proteomes" id="UP000194236">
    <property type="component" value="Unassembled WGS sequence"/>
</dbReference>